<evidence type="ECO:0000313" key="3">
    <source>
        <dbReference type="EMBL" id="GHO49920.1"/>
    </source>
</evidence>
<proteinExistence type="predicted"/>
<feature type="region of interest" description="Disordered" evidence="2">
    <location>
        <begin position="168"/>
        <end position="187"/>
    </location>
</feature>
<dbReference type="Proteomes" id="UP000612362">
    <property type="component" value="Unassembled WGS sequence"/>
</dbReference>
<feature type="region of interest" description="Disordered" evidence="2">
    <location>
        <begin position="84"/>
        <end position="103"/>
    </location>
</feature>
<accession>A0A8J3IAT7</accession>
<dbReference type="RefSeq" id="WP_220198996.1">
    <property type="nucleotide sequence ID" value="NZ_BNJF01000006.1"/>
</dbReference>
<dbReference type="EMBL" id="BNJF01000006">
    <property type="protein sequence ID" value="GHO49920.1"/>
    <property type="molecule type" value="Genomic_DNA"/>
</dbReference>
<keyword evidence="1" id="KW-0175">Coiled coil</keyword>
<name>A0A8J3IAT7_9CHLR</name>
<gene>
    <name evidence="3" type="ORF">KSX_80830</name>
</gene>
<feature type="coiled-coil region" evidence="1">
    <location>
        <begin position="110"/>
        <end position="158"/>
    </location>
</feature>
<keyword evidence="4" id="KW-1185">Reference proteome</keyword>
<evidence type="ECO:0000313" key="4">
    <source>
        <dbReference type="Proteomes" id="UP000612362"/>
    </source>
</evidence>
<evidence type="ECO:0000256" key="2">
    <source>
        <dbReference type="SAM" id="MobiDB-lite"/>
    </source>
</evidence>
<reference evidence="3" key="1">
    <citation type="submission" date="2020-10" db="EMBL/GenBank/DDBJ databases">
        <title>Taxonomic study of unclassified bacteria belonging to the class Ktedonobacteria.</title>
        <authorList>
            <person name="Yabe S."/>
            <person name="Wang C.M."/>
            <person name="Zheng Y."/>
            <person name="Sakai Y."/>
            <person name="Cavaletti L."/>
            <person name="Monciardini P."/>
            <person name="Donadio S."/>
        </authorList>
    </citation>
    <scope>NUCLEOTIDE SEQUENCE</scope>
    <source>
        <strain evidence="3">SOSP1-1</strain>
    </source>
</reference>
<sequence>MKKHRLPHTYSEAQLVGIKQSTAARRLATVERLRAAIDALKAKKQEISVQTIYDECDLRYAALHRNPEALALFRANSIHLIAEKKRNKRKPREASEATPAHRDPLLSYKKPQLVARLRSAQQQLLEAQQNQATLVEARLQQEARIAELEAKLAVLESYRTFVMQMRAQKQREEQGRFGDLSPSSQVD</sequence>
<protein>
    <submittedName>
        <fullName evidence="3">Uncharacterized protein</fullName>
    </submittedName>
</protein>
<evidence type="ECO:0000256" key="1">
    <source>
        <dbReference type="SAM" id="Coils"/>
    </source>
</evidence>
<comment type="caution">
    <text evidence="3">The sequence shown here is derived from an EMBL/GenBank/DDBJ whole genome shotgun (WGS) entry which is preliminary data.</text>
</comment>
<dbReference type="AlphaFoldDB" id="A0A8J3IAT7"/>
<feature type="compositionally biased region" description="Basic and acidic residues" evidence="2">
    <location>
        <begin position="92"/>
        <end position="103"/>
    </location>
</feature>
<organism evidence="3 4">
    <name type="scientific">Ktedonospora formicarum</name>
    <dbReference type="NCBI Taxonomy" id="2778364"/>
    <lineage>
        <taxon>Bacteria</taxon>
        <taxon>Bacillati</taxon>
        <taxon>Chloroflexota</taxon>
        <taxon>Ktedonobacteria</taxon>
        <taxon>Ktedonobacterales</taxon>
        <taxon>Ktedonobacteraceae</taxon>
        <taxon>Ktedonospora</taxon>
    </lineage>
</organism>